<protein>
    <recommendedName>
        <fullName evidence="3">molybdopterin adenylyltransferase</fullName>
        <ecNumber evidence="3">2.7.7.75</ecNumber>
    </recommendedName>
</protein>
<dbReference type="Proteomes" id="UP000000311">
    <property type="component" value="Unassembled WGS sequence"/>
</dbReference>
<feature type="domain" description="MoaB/Mog" evidence="6">
    <location>
        <begin position="245"/>
        <end position="387"/>
    </location>
</feature>
<comment type="cofactor">
    <cofactor evidence="4">
        <name>Mg(2+)</name>
        <dbReference type="ChEBI" id="CHEBI:18420"/>
    </cofactor>
</comment>
<comment type="catalytic activity">
    <reaction evidence="4">
        <text>molybdopterin + ATP + H(+) = adenylyl-molybdopterin + diphosphate</text>
        <dbReference type="Rhea" id="RHEA:31331"/>
        <dbReference type="ChEBI" id="CHEBI:15378"/>
        <dbReference type="ChEBI" id="CHEBI:30616"/>
        <dbReference type="ChEBI" id="CHEBI:33019"/>
        <dbReference type="ChEBI" id="CHEBI:58698"/>
        <dbReference type="ChEBI" id="CHEBI:62727"/>
    </reaction>
</comment>
<evidence type="ECO:0000256" key="2">
    <source>
        <dbReference type="ARBA" id="ARBA00008339"/>
    </source>
</evidence>
<dbReference type="GO" id="GO:0097112">
    <property type="term" value="P:gamma-aminobutyric acid receptor clustering"/>
    <property type="evidence" value="ECO:0007669"/>
    <property type="project" value="TreeGrafter"/>
</dbReference>
<accession>E2A012</accession>
<dbReference type="GO" id="GO:0072579">
    <property type="term" value="P:glycine receptor clustering"/>
    <property type="evidence" value="ECO:0007669"/>
    <property type="project" value="TreeGrafter"/>
</dbReference>
<comment type="similarity">
    <text evidence="2">In the C-terminal section; belongs to the MoeA family.</text>
</comment>
<keyword evidence="4" id="KW-0808">Transferase</keyword>
<comment type="pathway">
    <text evidence="4">Cofactor biosynthesis; molybdopterin biosynthesis.</text>
</comment>
<dbReference type="GO" id="GO:0006777">
    <property type="term" value="P:Mo-molybdopterin cofactor biosynthetic process"/>
    <property type="evidence" value="ECO:0007669"/>
    <property type="project" value="UniProtKB-UniRule"/>
</dbReference>
<dbReference type="GO" id="GO:0061598">
    <property type="term" value="F:molybdopterin adenylyltransferase activity"/>
    <property type="evidence" value="ECO:0007669"/>
    <property type="project" value="UniProtKB-UniRule"/>
</dbReference>
<feature type="region of interest" description="Disordered" evidence="5">
    <location>
        <begin position="1"/>
        <end position="27"/>
    </location>
</feature>
<evidence type="ECO:0000313" key="8">
    <source>
        <dbReference type="Proteomes" id="UP000000311"/>
    </source>
</evidence>
<dbReference type="InterPro" id="IPR038987">
    <property type="entry name" value="MoeA-like"/>
</dbReference>
<organism evidence="8">
    <name type="scientific">Camponotus floridanus</name>
    <name type="common">Florida carpenter ant</name>
    <dbReference type="NCBI Taxonomy" id="104421"/>
    <lineage>
        <taxon>Eukaryota</taxon>
        <taxon>Metazoa</taxon>
        <taxon>Ecdysozoa</taxon>
        <taxon>Arthropoda</taxon>
        <taxon>Hexapoda</taxon>
        <taxon>Insecta</taxon>
        <taxon>Pterygota</taxon>
        <taxon>Neoptera</taxon>
        <taxon>Endopterygota</taxon>
        <taxon>Hymenoptera</taxon>
        <taxon>Apocrita</taxon>
        <taxon>Aculeata</taxon>
        <taxon>Formicoidea</taxon>
        <taxon>Formicidae</taxon>
        <taxon>Formicinae</taxon>
        <taxon>Camponotus</taxon>
    </lineage>
</organism>
<dbReference type="InterPro" id="IPR036135">
    <property type="entry name" value="MoeA_linker/N_sf"/>
</dbReference>
<dbReference type="InterPro" id="IPR036688">
    <property type="entry name" value="MoeA_C_domain_IV_sf"/>
</dbReference>
<dbReference type="SUPFAM" id="SSF53218">
    <property type="entry name" value="Molybdenum cofactor biosynthesis proteins"/>
    <property type="match status" value="1"/>
</dbReference>
<dbReference type="Pfam" id="PF00994">
    <property type="entry name" value="MoCF_biosynth"/>
    <property type="match status" value="1"/>
</dbReference>
<dbReference type="SMART" id="SM00852">
    <property type="entry name" value="MoCF_biosynth"/>
    <property type="match status" value="1"/>
</dbReference>
<dbReference type="EC" id="2.7.7.75" evidence="3"/>
<evidence type="ECO:0000259" key="6">
    <source>
        <dbReference type="SMART" id="SM00852"/>
    </source>
</evidence>
<dbReference type="PANTHER" id="PTHR10192:SF5">
    <property type="entry name" value="GEPHYRIN"/>
    <property type="match status" value="1"/>
</dbReference>
<dbReference type="GO" id="GO:0007529">
    <property type="term" value="P:establishment of synaptic specificity at neuromuscular junction"/>
    <property type="evidence" value="ECO:0007669"/>
    <property type="project" value="TreeGrafter"/>
</dbReference>
<keyword evidence="4" id="KW-0501">Molybdenum cofactor biosynthesis</keyword>
<sequence>MLNLHIEKEDDTEKKEPKPSFSSNKFTKMIEENARQCYRESQLLDSERVHVDQVAEHDETSAYLTTNQSDIASESEVTITAESPPLIKFELNFESQDDSDSESLSAESMDEKEEDTITVKNALLEIQRIVKSVELIRSYKYINTEDSHGRILAESVYSDCNVPAFRAATKHGYAVLASDNVDKRVVLDRITKQQRLCQLRIDIGSDIRKNKIIIPAFTRIGPTELGLLTATGRQRILVMEPVPIGILSIGEFLVEPGEPLRPGFVYDSNRISLIALLKDQDFNSIVDFGIVTHDTQSIKMKIEEALNQVNVLVTIGCSNDNDMLKPILKNNFDATIHFGNVFLKPGKSTTFATCTIDDKMKYFVCLSKNPVSAFVSAHLFLVPFLNGIHHMFEKPCKIPARIQQRYILHQRPRAAWANLQWKKRDNIARAYSKKNLCNDKPVSCQAANALLLLPQKTVDQEVLNKSFVPACLIK</sequence>
<dbReference type="GO" id="GO:0099634">
    <property type="term" value="C:postsynaptic specialization membrane"/>
    <property type="evidence" value="ECO:0007669"/>
    <property type="project" value="GOC"/>
</dbReference>
<evidence type="ECO:0000256" key="5">
    <source>
        <dbReference type="SAM" id="MobiDB-lite"/>
    </source>
</evidence>
<gene>
    <name evidence="7" type="ORF">EAG_10209</name>
</gene>
<keyword evidence="4" id="KW-0479">Metal-binding</keyword>
<evidence type="ECO:0000256" key="1">
    <source>
        <dbReference type="ARBA" id="ARBA00007589"/>
    </source>
</evidence>
<dbReference type="OrthoDB" id="4349954at2759"/>
<dbReference type="GO" id="GO:0030425">
    <property type="term" value="C:dendrite"/>
    <property type="evidence" value="ECO:0007669"/>
    <property type="project" value="TreeGrafter"/>
</dbReference>
<dbReference type="OMA" id="FASCEFE"/>
<comment type="function">
    <text evidence="4">Catalyzes two steps in the biosynthesis of the molybdenum cofactor. In the first step, molybdopterin is adenylated. Subsequently, molybdate is inserted into adenylated molybdopterin and AMP is released.</text>
</comment>
<comment type="similarity">
    <text evidence="1">In the N-terminal section; belongs to the MoaB/Mog family.</text>
</comment>
<evidence type="ECO:0000313" key="7">
    <source>
        <dbReference type="EMBL" id="EFN73223.1"/>
    </source>
</evidence>
<comment type="similarity">
    <text evidence="4">Belongs to the MoeA family.</text>
</comment>
<reference evidence="7 8" key="1">
    <citation type="journal article" date="2010" name="Science">
        <title>Genomic comparison of the ants Camponotus floridanus and Harpegnathos saltator.</title>
        <authorList>
            <person name="Bonasio R."/>
            <person name="Zhang G."/>
            <person name="Ye C."/>
            <person name="Mutti N.S."/>
            <person name="Fang X."/>
            <person name="Qin N."/>
            <person name="Donahue G."/>
            <person name="Yang P."/>
            <person name="Li Q."/>
            <person name="Li C."/>
            <person name="Zhang P."/>
            <person name="Huang Z."/>
            <person name="Berger S.L."/>
            <person name="Reinberg D."/>
            <person name="Wang J."/>
            <person name="Liebig J."/>
        </authorList>
    </citation>
    <scope>NUCLEOTIDE SEQUENCE [LARGE SCALE GENOMIC DNA]</scope>
    <source>
        <strain evidence="8">C129</strain>
    </source>
</reference>
<dbReference type="Gene3D" id="3.40.980.10">
    <property type="entry name" value="MoaB/Mog-like domain"/>
    <property type="match status" value="1"/>
</dbReference>
<dbReference type="InterPro" id="IPR005110">
    <property type="entry name" value="MoeA_linker/N"/>
</dbReference>
<dbReference type="UniPathway" id="UPA00344"/>
<dbReference type="AlphaFoldDB" id="E2A012"/>
<dbReference type="STRING" id="104421.E2A012"/>
<dbReference type="GO" id="GO:0098970">
    <property type="term" value="P:postsynaptic neurotransmitter receptor diffusion trapping"/>
    <property type="evidence" value="ECO:0007669"/>
    <property type="project" value="TreeGrafter"/>
</dbReference>
<dbReference type="Gene3D" id="2.170.190.11">
    <property type="entry name" value="Molybdopterin biosynthesis moea protein, domain 3"/>
    <property type="match status" value="2"/>
</dbReference>
<keyword evidence="4" id="KW-0500">Molybdenum</keyword>
<dbReference type="InterPro" id="IPR001453">
    <property type="entry name" value="MoaB/Mog_dom"/>
</dbReference>
<dbReference type="GO" id="GO:0005829">
    <property type="term" value="C:cytosol"/>
    <property type="evidence" value="ECO:0007669"/>
    <property type="project" value="TreeGrafter"/>
</dbReference>
<dbReference type="EMBL" id="GL435537">
    <property type="protein sequence ID" value="EFN73223.1"/>
    <property type="molecule type" value="Genomic_DNA"/>
</dbReference>
<comment type="catalytic activity">
    <reaction evidence="4">
        <text>adenylyl-molybdopterin + molybdate = Mo-molybdopterin + AMP + H(+)</text>
        <dbReference type="Rhea" id="RHEA:35047"/>
        <dbReference type="ChEBI" id="CHEBI:15378"/>
        <dbReference type="ChEBI" id="CHEBI:36264"/>
        <dbReference type="ChEBI" id="CHEBI:62727"/>
        <dbReference type="ChEBI" id="CHEBI:71302"/>
        <dbReference type="ChEBI" id="CHEBI:456215"/>
    </reaction>
</comment>
<feature type="compositionally biased region" description="Basic and acidic residues" evidence="5">
    <location>
        <begin position="1"/>
        <end position="18"/>
    </location>
</feature>
<evidence type="ECO:0000256" key="4">
    <source>
        <dbReference type="RuleBase" id="RU365090"/>
    </source>
</evidence>
<dbReference type="PANTHER" id="PTHR10192">
    <property type="entry name" value="MOLYBDOPTERIN BIOSYNTHESIS PROTEIN"/>
    <property type="match status" value="1"/>
</dbReference>
<evidence type="ECO:0000256" key="3">
    <source>
        <dbReference type="ARBA" id="ARBA00012509"/>
    </source>
</evidence>
<dbReference type="Pfam" id="PF03453">
    <property type="entry name" value="MoeA_N"/>
    <property type="match status" value="1"/>
</dbReference>
<keyword evidence="8" id="KW-1185">Reference proteome</keyword>
<keyword evidence="4" id="KW-0460">Magnesium</keyword>
<dbReference type="GO" id="GO:0005524">
    <property type="term" value="F:ATP binding"/>
    <property type="evidence" value="ECO:0007669"/>
    <property type="project" value="UniProtKB-UniRule"/>
</dbReference>
<dbReference type="GO" id="GO:0046872">
    <property type="term" value="F:metal ion binding"/>
    <property type="evidence" value="ECO:0007669"/>
    <property type="project" value="UniProtKB-UniRule"/>
</dbReference>
<dbReference type="GO" id="GO:0061599">
    <property type="term" value="F:molybdopterin molybdotransferase activity"/>
    <property type="evidence" value="ECO:0007669"/>
    <property type="project" value="UniProtKB-UniRule"/>
</dbReference>
<dbReference type="InParanoid" id="E2A012"/>
<dbReference type="InterPro" id="IPR036425">
    <property type="entry name" value="MoaB/Mog-like_dom_sf"/>
</dbReference>
<dbReference type="Gene3D" id="3.90.105.10">
    <property type="entry name" value="Molybdopterin biosynthesis moea protein, domain 2"/>
    <property type="match status" value="2"/>
</dbReference>
<dbReference type="Gene3D" id="2.40.340.10">
    <property type="entry name" value="MoeA, C-terminal, domain IV"/>
    <property type="match status" value="1"/>
</dbReference>
<name>E2A012_CAMFO</name>
<dbReference type="SUPFAM" id="SSF63882">
    <property type="entry name" value="MoeA N-terminal region -like"/>
    <property type="match status" value="1"/>
</dbReference>
<proteinExistence type="inferred from homology"/>